<dbReference type="PANTHER" id="PTHR43031">
    <property type="entry name" value="FAD-DEPENDENT OXIDOREDUCTASE"/>
    <property type="match status" value="1"/>
</dbReference>
<dbReference type="InterPro" id="IPR001763">
    <property type="entry name" value="Rhodanese-like_dom"/>
</dbReference>
<dbReference type="Gene3D" id="3.40.250.10">
    <property type="entry name" value="Rhodanese-like domain"/>
    <property type="match status" value="1"/>
</dbReference>
<accession>A0ABN3XBB0</accession>
<feature type="domain" description="Rhodanese" evidence="1">
    <location>
        <begin position="89"/>
        <end position="179"/>
    </location>
</feature>
<dbReference type="Proteomes" id="UP001501423">
    <property type="component" value="Unassembled WGS sequence"/>
</dbReference>
<evidence type="ECO:0000313" key="3">
    <source>
        <dbReference type="Proteomes" id="UP001501423"/>
    </source>
</evidence>
<dbReference type="InterPro" id="IPR050229">
    <property type="entry name" value="GlpE_sulfurtransferase"/>
</dbReference>
<dbReference type="EMBL" id="BAAAVA010000081">
    <property type="protein sequence ID" value="GAA2944166.1"/>
    <property type="molecule type" value="Genomic_DNA"/>
</dbReference>
<comment type="caution">
    <text evidence="2">The sequence shown here is derived from an EMBL/GenBank/DDBJ whole genome shotgun (WGS) entry which is preliminary data.</text>
</comment>
<keyword evidence="3" id="KW-1185">Reference proteome</keyword>
<evidence type="ECO:0000313" key="2">
    <source>
        <dbReference type="EMBL" id="GAA2944166.1"/>
    </source>
</evidence>
<dbReference type="SUPFAM" id="SSF52821">
    <property type="entry name" value="Rhodanese/Cell cycle control phosphatase"/>
    <property type="match status" value="1"/>
</dbReference>
<gene>
    <name evidence="2" type="ORF">GCM10010478_52110</name>
</gene>
<dbReference type="Pfam" id="PF00581">
    <property type="entry name" value="Rhodanese"/>
    <property type="match status" value="1"/>
</dbReference>
<reference evidence="2 3" key="1">
    <citation type="journal article" date="2019" name="Int. J. Syst. Evol. Microbiol.">
        <title>The Global Catalogue of Microorganisms (GCM) 10K type strain sequencing project: providing services to taxonomists for standard genome sequencing and annotation.</title>
        <authorList>
            <consortium name="The Broad Institute Genomics Platform"/>
            <consortium name="The Broad Institute Genome Sequencing Center for Infectious Disease"/>
            <person name="Wu L."/>
            <person name="Ma J."/>
        </authorList>
    </citation>
    <scope>NUCLEOTIDE SEQUENCE [LARGE SCALE GENOMIC DNA]</scope>
    <source>
        <strain evidence="2 3">JCM 9650</strain>
    </source>
</reference>
<dbReference type="PROSITE" id="PS50206">
    <property type="entry name" value="RHODANESE_3"/>
    <property type="match status" value="1"/>
</dbReference>
<dbReference type="SMART" id="SM00450">
    <property type="entry name" value="RHOD"/>
    <property type="match status" value="1"/>
</dbReference>
<protein>
    <submittedName>
        <fullName evidence="2">Rhodanese-like domain-containing protein</fullName>
    </submittedName>
</protein>
<name>A0ABN3XBB0_9ACTN</name>
<proteinExistence type="predicted"/>
<sequence length="202" mass="21235">MRQSVASGEYSVIAEKYQGNPRRSKTLTGIRPFRPGVRARSFPAMTTTTVNPVLRVAPASPAVAAAHFRASLALYTDVSDVAAALASGDGPGFVLADSRSAEAWDQGHVPGALHLPTARITERAADLLDPAVPVVTYCWGPGCDGAARAALALAELGYRVKEMLGGFEYWVREGFAYGTPRGGERRAADPLTAVLDSDACGC</sequence>
<evidence type="ECO:0000259" key="1">
    <source>
        <dbReference type="PROSITE" id="PS50206"/>
    </source>
</evidence>
<dbReference type="PANTHER" id="PTHR43031:SF1">
    <property type="entry name" value="PYRIDINE NUCLEOTIDE-DISULPHIDE OXIDOREDUCTASE"/>
    <property type="match status" value="1"/>
</dbReference>
<organism evidence="2 3">
    <name type="scientific">Streptomyces erythrogriseus</name>
    <dbReference type="NCBI Taxonomy" id="284027"/>
    <lineage>
        <taxon>Bacteria</taxon>
        <taxon>Bacillati</taxon>
        <taxon>Actinomycetota</taxon>
        <taxon>Actinomycetes</taxon>
        <taxon>Kitasatosporales</taxon>
        <taxon>Streptomycetaceae</taxon>
        <taxon>Streptomyces</taxon>
        <taxon>Streptomyces griseoincarnatus group</taxon>
    </lineage>
</organism>
<dbReference type="InterPro" id="IPR036873">
    <property type="entry name" value="Rhodanese-like_dom_sf"/>
</dbReference>